<evidence type="ECO:0000313" key="5">
    <source>
        <dbReference type="Proteomes" id="UP000539032"/>
    </source>
</evidence>
<dbReference type="Gene3D" id="3.40.50.300">
    <property type="entry name" value="P-loop containing nucleotide triphosphate hydrolases"/>
    <property type="match status" value="1"/>
</dbReference>
<dbReference type="SUPFAM" id="SSF52540">
    <property type="entry name" value="P-loop containing nucleoside triphosphate hydrolases"/>
    <property type="match status" value="1"/>
</dbReference>
<keyword evidence="2" id="KW-0067">ATP-binding</keyword>
<proteinExistence type="predicted"/>
<dbReference type="Pfam" id="PF00005">
    <property type="entry name" value="ABC_tran"/>
    <property type="match status" value="1"/>
</dbReference>
<dbReference type="InterPro" id="IPR027417">
    <property type="entry name" value="P-loop_NTPase"/>
</dbReference>
<dbReference type="PANTHER" id="PTHR24223">
    <property type="entry name" value="ATP-BINDING CASSETTE SUB-FAMILY C"/>
    <property type="match status" value="1"/>
</dbReference>
<evidence type="ECO:0000256" key="1">
    <source>
        <dbReference type="ARBA" id="ARBA00022741"/>
    </source>
</evidence>
<keyword evidence="1" id="KW-0547">Nucleotide-binding</keyword>
<dbReference type="GO" id="GO:0005524">
    <property type="term" value="F:ATP binding"/>
    <property type="evidence" value="ECO:0007669"/>
    <property type="project" value="UniProtKB-KW"/>
</dbReference>
<accession>A0A7L4HYG9</accession>
<reference evidence="4 5" key="1">
    <citation type="submission" date="2020-02" db="EMBL/GenBank/DDBJ databases">
        <title>Bird 10,000 Genomes (B10K) Project - Family phase.</title>
        <authorList>
            <person name="Zhang G."/>
        </authorList>
    </citation>
    <scope>NUCLEOTIDE SEQUENCE [LARGE SCALE GENOMIC DNA]</scope>
    <source>
        <strain evidence="4">B10K-DU-002-70</strain>
        <tissue evidence="4">Muscle</tissue>
    </source>
</reference>
<dbReference type="GO" id="GO:0016887">
    <property type="term" value="F:ATP hydrolysis activity"/>
    <property type="evidence" value="ECO:0007669"/>
    <property type="project" value="InterPro"/>
</dbReference>
<protein>
    <submittedName>
        <fullName evidence="4">MRP5 protein</fullName>
    </submittedName>
</protein>
<dbReference type="Proteomes" id="UP000539032">
    <property type="component" value="Unassembled WGS sequence"/>
</dbReference>
<organism evidence="4 5">
    <name type="scientific">Scopus umbretta</name>
    <name type="common">Hammerkop</name>
    <dbReference type="NCBI Taxonomy" id="33581"/>
    <lineage>
        <taxon>Eukaryota</taxon>
        <taxon>Metazoa</taxon>
        <taxon>Chordata</taxon>
        <taxon>Craniata</taxon>
        <taxon>Vertebrata</taxon>
        <taxon>Euteleostomi</taxon>
        <taxon>Archelosauria</taxon>
        <taxon>Archosauria</taxon>
        <taxon>Dinosauria</taxon>
        <taxon>Saurischia</taxon>
        <taxon>Theropoda</taxon>
        <taxon>Coelurosauria</taxon>
        <taxon>Aves</taxon>
        <taxon>Neognathae</taxon>
        <taxon>Neoaves</taxon>
        <taxon>Aequornithes</taxon>
        <taxon>Pelecaniformes</taxon>
        <taxon>Scopidae</taxon>
        <taxon>Scopus</taxon>
    </lineage>
</organism>
<comment type="caution">
    <text evidence="4">The sequence shown here is derived from an EMBL/GenBank/DDBJ whole genome shotgun (WGS) entry which is preliminary data.</text>
</comment>
<feature type="domain" description="ABC transporter" evidence="3">
    <location>
        <begin position="13"/>
        <end position="53"/>
    </location>
</feature>
<feature type="non-terminal residue" evidence="4">
    <location>
        <position position="1"/>
    </location>
</feature>
<dbReference type="InterPro" id="IPR050173">
    <property type="entry name" value="ABC_transporter_C-like"/>
</dbReference>
<gene>
    <name evidence="4" type="primary">Abcc5</name>
    <name evidence="4" type="ORF">SCOUMB_R12798</name>
</gene>
<dbReference type="GO" id="GO:0042626">
    <property type="term" value="F:ATPase-coupled transmembrane transporter activity"/>
    <property type="evidence" value="ECO:0007669"/>
    <property type="project" value="TreeGrafter"/>
</dbReference>
<keyword evidence="5" id="KW-1185">Reference proteome</keyword>
<name>A0A7L4HYG9_SCOUM</name>
<dbReference type="AlphaFoldDB" id="A0A7L4HYG9"/>
<evidence type="ECO:0000256" key="2">
    <source>
        <dbReference type="ARBA" id="ARBA00022840"/>
    </source>
</evidence>
<dbReference type="FunFam" id="3.40.50.300:FF:003492">
    <property type="entry name" value="AGAP012735-PA"/>
    <property type="match status" value="1"/>
</dbReference>
<dbReference type="EMBL" id="VZTL01043865">
    <property type="protein sequence ID" value="NXX58495.1"/>
    <property type="molecule type" value="Genomic_DNA"/>
</dbReference>
<dbReference type="InterPro" id="IPR003439">
    <property type="entry name" value="ABC_transporter-like_ATP-bd"/>
</dbReference>
<dbReference type="OrthoDB" id="6500128at2759"/>
<feature type="non-terminal residue" evidence="4">
    <location>
        <position position="111"/>
    </location>
</feature>
<dbReference type="GO" id="GO:0016020">
    <property type="term" value="C:membrane"/>
    <property type="evidence" value="ECO:0007669"/>
    <property type="project" value="TreeGrafter"/>
</dbReference>
<evidence type="ECO:0000259" key="3">
    <source>
        <dbReference type="Pfam" id="PF00005"/>
    </source>
</evidence>
<dbReference type="PANTHER" id="PTHR24223:SF196">
    <property type="entry name" value="ATP-BINDING CASSETTE SUB-FAMILY C MEMBER 5"/>
    <property type="match status" value="1"/>
</dbReference>
<evidence type="ECO:0000313" key="4">
    <source>
        <dbReference type="EMBL" id="NXX58495.1"/>
    </source>
</evidence>
<sequence>LFFPAQVAQLPMKLDSEVMENGENFSVGERQLLCIARALLRRCKILILDEATAAMDTETDLLIQETIREAFADCTMLTIAHRLHTVLGSDRIMVLTQGQVSRKTSVAAVPV</sequence>